<evidence type="ECO:0000259" key="1">
    <source>
        <dbReference type="PROSITE" id="PS50853"/>
    </source>
</evidence>
<dbReference type="PROSITE" id="PS50853">
    <property type="entry name" value="FN3"/>
    <property type="match status" value="1"/>
</dbReference>
<name>Q1K081_DESA6</name>
<comment type="caution">
    <text evidence="2">The sequence shown here is derived from an EMBL/GenBank/DDBJ whole genome shotgun (WGS) entry which is preliminary data.</text>
</comment>
<dbReference type="InterPro" id="IPR036116">
    <property type="entry name" value="FN3_sf"/>
</dbReference>
<protein>
    <recommendedName>
        <fullName evidence="1">Fibronectin type-III domain-containing protein</fullName>
    </recommendedName>
</protein>
<dbReference type="SUPFAM" id="SSF49265">
    <property type="entry name" value="Fibronectin type III"/>
    <property type="match status" value="1"/>
</dbReference>
<dbReference type="Pfam" id="PF24801">
    <property type="entry name" value="FNIII-A_GpJ"/>
    <property type="match status" value="1"/>
</dbReference>
<proteinExistence type="predicted"/>
<feature type="domain" description="Fibronectin type-III" evidence="1">
    <location>
        <begin position="905"/>
        <end position="998"/>
    </location>
</feature>
<dbReference type="InterPro" id="IPR013783">
    <property type="entry name" value="Ig-like_fold"/>
</dbReference>
<dbReference type="Proteomes" id="UP000005695">
    <property type="component" value="Unassembled WGS sequence"/>
</dbReference>
<evidence type="ECO:0000313" key="2">
    <source>
        <dbReference type="EMBL" id="EAT16060.1"/>
    </source>
</evidence>
<sequence>MRILHSKNQLEPFQVASQIDVEDGATANQVVSLLEIPREQPVILLVNNVPLMRVHWNDPLPVDAEIRFVEVAAAASWIPYVVMLLLSLGSYLYSRSLATDGVDYGTPASIYSFNSGSNRLRIGDPFCEHFGRRKVFPDLAQQSYVRNIDNDQYLYFLGFLGVGDYDVEGVYVDNTPLADYADTSFAILPPGTLPTLVTNVVWTCNEVSNQELSTDHVTYAVSAAGTRAYHIEFDITFSAGLVRYNSEGKMRYRSVTVATEVRTINDAGNATSEWTTFATYTFNARSKDPLRYSHKIAAPLGLARYEFRARRTTEASGSSKVSDKCYLTGLRAYGGKHEGYGDVTMIEAVIKASDQLNGGTGSEINTIQTRKLTPVTATGFGTSRQATRSIVDAVAYMVVANNGGNQDTSLLDFEELYELRTEFSTLDYTFDYSFDRQTNVMDATAKAADCGLSVPYLPGGLFSLVRDKYQATYSCAYNEDALDKLKIVSAPRTADAMTCVDATYVDQESWDDVPVTCLALGGSTDKPQEVSLAVGSRQQAYEVGMQIYLADRYRREAVEFETGLLGRIPKLFSKIIVPCRFTGSGQSGVIAAAEGTDIWLSEPVDFQDETEGVMYVSTEDGAVAGPYIVTPTDYAHRVSGNIASIKTIQADNVLATRYLFAPSSVEPLAVQVKSITPRGNRKIKISGVVVHDEVYANQGNAPDRDGTWGETATILLSDISLSYLQETETGQALCVTWAGAAAEVLIEINQDFSGYTTLEDHYSDHALTFETTAENVTVQITAYEDENTLSTTYIETAAYEFMVGPTGLTLVSADDAGIVVSWDAYSGAESYDVELLVAGEEITGQDIDPGVTTATISGTQIALLGGPWTSFTIQVTVIKTITVAGVDHVINAVSTLDVSLDPLIAPINLVLQSVAESAVTISWDAIDGATSYLVCLGTTTDFTPASTNVVATVSALSSSISGLDLSQDYYLKVAGRNIYYSEPADLVFSAALPITPETIAGITHEIITTSTGEVVLTSSGDIVTT</sequence>
<dbReference type="RefSeq" id="WP_005999976.1">
    <property type="nucleotide sequence ID" value="NZ_AAEW02000007.1"/>
</dbReference>
<reference evidence="2" key="1">
    <citation type="submission" date="2006-05" db="EMBL/GenBank/DDBJ databases">
        <title>Annotation of the draft genome assembly of Desulfuromonas acetoxidans DSM 684.</title>
        <authorList>
            <consortium name="US DOE Joint Genome Institute (JGI-ORNL)"/>
            <person name="Larimer F."/>
            <person name="Land M."/>
            <person name="Hauser L."/>
        </authorList>
    </citation>
    <scope>NUCLEOTIDE SEQUENCE [LARGE SCALE GENOMIC DNA]</scope>
    <source>
        <strain evidence="2">DSM 684</strain>
    </source>
</reference>
<dbReference type="OrthoDB" id="5447059at2"/>
<dbReference type="Gene3D" id="2.60.40.10">
    <property type="entry name" value="Immunoglobulins"/>
    <property type="match status" value="1"/>
</dbReference>
<dbReference type="EMBL" id="AAEW02000007">
    <property type="protein sequence ID" value="EAT16060.1"/>
    <property type="molecule type" value="Genomic_DNA"/>
</dbReference>
<gene>
    <name evidence="2" type="ORF">Dace_2361</name>
</gene>
<accession>Q1K081</accession>
<dbReference type="NCBIfam" id="NF040662">
    <property type="entry name" value="attach_TipJ_rel"/>
    <property type="match status" value="1"/>
</dbReference>
<dbReference type="AlphaFoldDB" id="Q1K081"/>
<evidence type="ECO:0000313" key="3">
    <source>
        <dbReference type="Proteomes" id="UP000005695"/>
    </source>
</evidence>
<organism evidence="2 3">
    <name type="scientific">Desulfuromonas acetoxidans (strain DSM 684 / 11070)</name>
    <dbReference type="NCBI Taxonomy" id="281689"/>
    <lineage>
        <taxon>Bacteria</taxon>
        <taxon>Pseudomonadati</taxon>
        <taxon>Thermodesulfobacteriota</taxon>
        <taxon>Desulfuromonadia</taxon>
        <taxon>Desulfuromonadales</taxon>
        <taxon>Desulfuromonadaceae</taxon>
        <taxon>Desulfuromonas</taxon>
    </lineage>
</organism>
<keyword evidence="3" id="KW-1185">Reference proteome</keyword>
<reference evidence="2" key="2">
    <citation type="submission" date="2006-05" db="EMBL/GenBank/DDBJ databases">
        <title>Sequencing of the draft genome and assembly of Desulfuromonas acetoxidans DSM 684.</title>
        <authorList>
            <consortium name="US DOE Joint Genome Institute (JGI-PGF)"/>
            <person name="Copeland A."/>
            <person name="Lucas S."/>
            <person name="Lapidus A."/>
            <person name="Barry K."/>
            <person name="Detter J.C."/>
            <person name="Glavina del Rio T."/>
            <person name="Hammon N."/>
            <person name="Israni S."/>
            <person name="Dalin E."/>
            <person name="Tice H."/>
            <person name="Bruce D."/>
            <person name="Pitluck S."/>
            <person name="Richardson P."/>
        </authorList>
    </citation>
    <scope>NUCLEOTIDE SEQUENCE [LARGE SCALE GENOMIC DNA]</scope>
    <source>
        <strain evidence="2">DSM 684</strain>
    </source>
</reference>
<dbReference type="InterPro" id="IPR003961">
    <property type="entry name" value="FN3_dom"/>
</dbReference>
<dbReference type="InterPro" id="IPR055385">
    <property type="entry name" value="GpJ_HDII-ins2"/>
</dbReference>